<dbReference type="GO" id="GO:0097271">
    <property type="term" value="P:protein localization to bud neck"/>
    <property type="evidence" value="ECO:0007669"/>
    <property type="project" value="EnsemblFungi"/>
</dbReference>
<feature type="coiled-coil region" evidence="5">
    <location>
        <begin position="311"/>
        <end position="360"/>
    </location>
</feature>
<organism evidence="7 8">
    <name type="scientific">Kuraishia capsulata CBS 1993</name>
    <dbReference type="NCBI Taxonomy" id="1382522"/>
    <lineage>
        <taxon>Eukaryota</taxon>
        <taxon>Fungi</taxon>
        <taxon>Dikarya</taxon>
        <taxon>Ascomycota</taxon>
        <taxon>Saccharomycotina</taxon>
        <taxon>Pichiomycetes</taxon>
        <taxon>Pichiales</taxon>
        <taxon>Pichiaceae</taxon>
        <taxon>Kuraishia</taxon>
    </lineage>
</organism>
<dbReference type="GO" id="GO:0005876">
    <property type="term" value="C:spindle microtubule"/>
    <property type="evidence" value="ECO:0007669"/>
    <property type="project" value="EnsemblFungi"/>
</dbReference>
<dbReference type="PIRSF" id="PIRSF006698">
    <property type="entry name" value="Septin"/>
    <property type="match status" value="1"/>
</dbReference>
<dbReference type="GO" id="GO:0000281">
    <property type="term" value="P:mitotic cytokinesis"/>
    <property type="evidence" value="ECO:0007669"/>
    <property type="project" value="EnsemblFungi"/>
</dbReference>
<dbReference type="InterPro" id="IPR027417">
    <property type="entry name" value="P-loop_NTPase"/>
</dbReference>
<dbReference type="Pfam" id="PF00735">
    <property type="entry name" value="Septin"/>
    <property type="match status" value="1"/>
</dbReference>
<dbReference type="GO" id="GO:0001400">
    <property type="term" value="C:mating projection base"/>
    <property type="evidence" value="ECO:0007669"/>
    <property type="project" value="EnsemblFungi"/>
</dbReference>
<dbReference type="GO" id="GO:0070273">
    <property type="term" value="F:phosphatidylinositol-4-phosphate binding"/>
    <property type="evidence" value="ECO:0007669"/>
    <property type="project" value="EnsemblFungi"/>
</dbReference>
<comment type="similarity">
    <text evidence="4">Belongs to the TRAFAC class TrmE-Era-EngA-EngB-Septin-like GTPase superfamily. Septin GTPase family.</text>
</comment>
<keyword evidence="3 4" id="KW-0342">GTP-binding</keyword>
<evidence type="ECO:0000259" key="6">
    <source>
        <dbReference type="PROSITE" id="PS51719"/>
    </source>
</evidence>
<dbReference type="GO" id="GO:0005200">
    <property type="term" value="F:structural constituent of cytoskeleton"/>
    <property type="evidence" value="ECO:0007669"/>
    <property type="project" value="EnsemblFungi"/>
</dbReference>
<dbReference type="STRING" id="1382522.W6MVV0"/>
<reference evidence="7" key="1">
    <citation type="submission" date="2013-12" db="EMBL/GenBank/DDBJ databases">
        <authorList>
            <person name="Genoscope - CEA"/>
        </authorList>
    </citation>
    <scope>NUCLEOTIDE SEQUENCE</scope>
    <source>
        <strain evidence="7">CBS 1993</strain>
    </source>
</reference>
<evidence type="ECO:0000313" key="8">
    <source>
        <dbReference type="Proteomes" id="UP000019384"/>
    </source>
</evidence>
<protein>
    <recommendedName>
        <fullName evidence="6">Septin-type G domain-containing protein</fullName>
    </recommendedName>
</protein>
<proteinExistence type="inferred from homology"/>
<dbReference type="GO" id="GO:0010314">
    <property type="term" value="F:phosphatidylinositol-5-phosphate binding"/>
    <property type="evidence" value="ECO:0007669"/>
    <property type="project" value="EnsemblFungi"/>
</dbReference>
<dbReference type="GO" id="GO:0031105">
    <property type="term" value="C:septin complex"/>
    <property type="evidence" value="ECO:0007669"/>
    <property type="project" value="EnsemblFungi"/>
</dbReference>
<evidence type="ECO:0000256" key="5">
    <source>
        <dbReference type="SAM" id="Coils"/>
    </source>
</evidence>
<evidence type="ECO:0000256" key="1">
    <source>
        <dbReference type="ARBA" id="ARBA00004266"/>
    </source>
</evidence>
<dbReference type="GO" id="GO:0005628">
    <property type="term" value="C:prospore membrane"/>
    <property type="evidence" value="ECO:0007669"/>
    <property type="project" value="EnsemblFungi"/>
</dbReference>
<dbReference type="PANTHER" id="PTHR18884">
    <property type="entry name" value="SEPTIN"/>
    <property type="match status" value="1"/>
</dbReference>
<dbReference type="OrthoDB" id="416553at2759"/>
<dbReference type="GO" id="GO:0005525">
    <property type="term" value="F:GTP binding"/>
    <property type="evidence" value="ECO:0007669"/>
    <property type="project" value="UniProtKB-KW"/>
</dbReference>
<dbReference type="InterPro" id="IPR016491">
    <property type="entry name" value="Septin"/>
</dbReference>
<dbReference type="GO" id="GO:0032160">
    <property type="term" value="C:septin filament array"/>
    <property type="evidence" value="ECO:0007669"/>
    <property type="project" value="EnsemblFungi"/>
</dbReference>
<dbReference type="HOGENOM" id="CLU_017718_7_4_1"/>
<dbReference type="AlphaFoldDB" id="W6MVV0"/>
<dbReference type="Gene3D" id="3.40.50.300">
    <property type="entry name" value="P-loop containing nucleotide triphosphate hydrolases"/>
    <property type="match status" value="1"/>
</dbReference>
<dbReference type="SUPFAM" id="SSF52540">
    <property type="entry name" value="P-loop containing nucleoside triphosphate hydrolases"/>
    <property type="match status" value="1"/>
</dbReference>
<comment type="subcellular location">
    <subcellularLocation>
        <location evidence="1">Bud neck</location>
    </subcellularLocation>
</comment>
<sequence>MAVGQSGSGRSTFINSLCDQVIVEPSSTIISPDIADQPNRDLELRKSIVELEDEEGVRISLTIIDTPGFGDSIENESSFGIISDYLRHQFDEILTEESRLKRNPRFKDGRVHACLYFIVPTGHGLRELDVEIIKALGNLVNVIPVISKSDSLTTKELALNKKLIKEDIEFYQLPVFDFKDEFLESYGDEDNLELNDYLQKTLPFAVMGSNDVVVDPETKERKRVRTYPWGSVNIEDNEISDFQTLKNTLLISHLNDMKDFTHEVLYENYRTKALGSEDDDLYSADYNPSVQAPKSIKSQSTVPHSPNVPEYMEREEQIKLEEERLKAFEERVQRDLLAKREELEARERELAEIEQKLALEAN</sequence>
<keyword evidence="2 4" id="KW-0547">Nucleotide-binding</keyword>
<keyword evidence="5" id="KW-0175">Coiled coil</keyword>
<dbReference type="Proteomes" id="UP000019384">
    <property type="component" value="Unassembled WGS sequence"/>
</dbReference>
<dbReference type="GO" id="GO:0042802">
    <property type="term" value="F:identical protein binding"/>
    <property type="evidence" value="ECO:0007669"/>
    <property type="project" value="EnsemblFungi"/>
</dbReference>
<feature type="domain" description="Septin-type G" evidence="6">
    <location>
        <begin position="1"/>
        <end position="276"/>
    </location>
</feature>
<evidence type="ECO:0000313" key="7">
    <source>
        <dbReference type="EMBL" id="CDK26565.1"/>
    </source>
</evidence>
<dbReference type="GO" id="GO:0072687">
    <property type="term" value="C:meiotic spindle"/>
    <property type="evidence" value="ECO:0007669"/>
    <property type="project" value="EnsemblFungi"/>
</dbReference>
<dbReference type="InterPro" id="IPR030379">
    <property type="entry name" value="G_SEPTIN_dom"/>
</dbReference>
<evidence type="ECO:0000256" key="3">
    <source>
        <dbReference type="ARBA" id="ARBA00023134"/>
    </source>
</evidence>
<dbReference type="GeneID" id="34519955"/>
<dbReference type="PROSITE" id="PS51719">
    <property type="entry name" value="G_SEPTIN"/>
    <property type="match status" value="1"/>
</dbReference>
<dbReference type="GO" id="GO:0005619">
    <property type="term" value="C:ascospore wall"/>
    <property type="evidence" value="ECO:0007669"/>
    <property type="project" value="EnsemblFungi"/>
</dbReference>
<gene>
    <name evidence="7" type="ORF">KUCA_T00002537001</name>
</gene>
<dbReference type="RefSeq" id="XP_022458567.1">
    <property type="nucleotide sequence ID" value="XM_022602799.1"/>
</dbReference>
<name>W6MVV0_9ASCO</name>
<reference evidence="7" key="2">
    <citation type="submission" date="2014-02" db="EMBL/GenBank/DDBJ databases">
        <title>Complete DNA sequence of /Kuraishia capsulata/ illustrates novel genomic features among budding yeasts (/Saccharomycotina/).</title>
        <authorList>
            <person name="Morales L."/>
            <person name="Noel B."/>
            <person name="Porcel B."/>
            <person name="Marcet-Houben M."/>
            <person name="Hullo M-F."/>
            <person name="Sacerdot C."/>
            <person name="Tekaia F."/>
            <person name="Leh-Louis V."/>
            <person name="Despons L."/>
            <person name="Khanna V."/>
            <person name="Aury J-M."/>
            <person name="Barbe V."/>
            <person name="Couloux A."/>
            <person name="Labadie K."/>
            <person name="Pelletier E."/>
            <person name="Souciet J-L."/>
            <person name="Boekhout T."/>
            <person name="Gabaldon T."/>
            <person name="Wincker P."/>
            <person name="Dujon B."/>
        </authorList>
    </citation>
    <scope>NUCLEOTIDE SEQUENCE</scope>
    <source>
        <strain evidence="7">CBS 1993</strain>
    </source>
</reference>
<dbReference type="GO" id="GO:0005881">
    <property type="term" value="C:cytoplasmic microtubule"/>
    <property type="evidence" value="ECO:0007669"/>
    <property type="project" value="EnsemblFungi"/>
</dbReference>
<evidence type="ECO:0000256" key="4">
    <source>
        <dbReference type="RuleBase" id="RU004560"/>
    </source>
</evidence>
<accession>W6MVV0</accession>
<dbReference type="CDD" id="cd01850">
    <property type="entry name" value="CDC_Septin"/>
    <property type="match status" value="1"/>
</dbReference>
<evidence type="ECO:0000256" key="2">
    <source>
        <dbReference type="ARBA" id="ARBA00022741"/>
    </source>
</evidence>
<keyword evidence="8" id="KW-1185">Reference proteome</keyword>
<dbReference type="EMBL" id="HG793127">
    <property type="protein sequence ID" value="CDK26565.1"/>
    <property type="molecule type" value="Genomic_DNA"/>
</dbReference>
<dbReference type="GO" id="GO:1990317">
    <property type="term" value="C:Gin4 complex"/>
    <property type="evidence" value="ECO:0007669"/>
    <property type="project" value="EnsemblFungi"/>
</dbReference>